<name>A0AA87CV44_PROST</name>
<sequence length="47" mass="5656">MDPIALFKEISIIVISFSYHDKVGVARYKYPERFNLNKIKFYLIFLN</sequence>
<dbReference type="Proteomes" id="UP000004506">
    <property type="component" value="Unassembled WGS sequence"/>
</dbReference>
<protein>
    <submittedName>
        <fullName evidence="1">Uncharacterized protein</fullName>
    </submittedName>
</protein>
<dbReference type="AlphaFoldDB" id="A0AA87CV44"/>
<reference evidence="2" key="2">
    <citation type="submission" date="2008-04" db="EMBL/GenBank/DDBJ databases">
        <title>Draft genome sequence of Providencia stuartii(ATCC 25827).</title>
        <authorList>
            <person name="Sudarsanam P."/>
            <person name="Ley R."/>
            <person name="Guruge J."/>
            <person name="Turnbaugh P.J."/>
            <person name="Mahowald M."/>
            <person name="Liep D."/>
            <person name="Gordon J."/>
        </authorList>
    </citation>
    <scope>NUCLEOTIDE SEQUENCE [LARGE SCALE GENOMIC DNA]</scope>
    <source>
        <strain evidence="2">ATCC 25827</strain>
    </source>
</reference>
<proteinExistence type="predicted"/>
<reference evidence="2" key="1">
    <citation type="submission" date="2008-04" db="EMBL/GenBank/DDBJ databases">
        <title>Draft genome sequence of Providencia stuartii (ATCC 25827).</title>
        <authorList>
            <person name="Sudarsanam P."/>
            <person name="Ley R."/>
            <person name="Guruge J."/>
            <person name="Turnbaugh P.J."/>
            <person name="Mahowald M."/>
            <person name="Liep D."/>
            <person name="Gordon J."/>
        </authorList>
    </citation>
    <scope>NUCLEOTIDE SEQUENCE [LARGE SCALE GENOMIC DNA]</scope>
    <source>
        <strain evidence="2">ATCC 25827</strain>
    </source>
</reference>
<dbReference type="EMBL" id="ABJD02000046">
    <property type="protein sequence ID" value="EDU61725.1"/>
    <property type="molecule type" value="Genomic_DNA"/>
</dbReference>
<evidence type="ECO:0000313" key="2">
    <source>
        <dbReference type="Proteomes" id="UP000004506"/>
    </source>
</evidence>
<organism evidence="1 2">
    <name type="scientific">Providencia stuartii ATCC 25827</name>
    <dbReference type="NCBI Taxonomy" id="471874"/>
    <lineage>
        <taxon>Bacteria</taxon>
        <taxon>Pseudomonadati</taxon>
        <taxon>Pseudomonadota</taxon>
        <taxon>Gammaproteobacteria</taxon>
        <taxon>Enterobacterales</taxon>
        <taxon>Morganellaceae</taxon>
        <taxon>Providencia</taxon>
    </lineage>
</organism>
<reference evidence="1 2" key="3">
    <citation type="submission" date="2008-05" db="EMBL/GenBank/DDBJ databases">
        <authorList>
            <person name="Fulton L."/>
            <person name="Clifton S."/>
            <person name="Fulton B."/>
            <person name="Xu J."/>
            <person name="Minx P."/>
            <person name="Pepin K.H."/>
            <person name="Johnson M."/>
            <person name="Thiruvilangam P."/>
            <person name="Bhonagiri V."/>
            <person name="Nash W.E."/>
            <person name="Mardis E.R."/>
            <person name="Wilson R.K."/>
        </authorList>
    </citation>
    <scope>NUCLEOTIDE SEQUENCE [LARGE SCALE GENOMIC DNA]</scope>
    <source>
        <strain evidence="1 2">ATCC 25827</strain>
    </source>
</reference>
<evidence type="ECO:0000313" key="1">
    <source>
        <dbReference type="EMBL" id="EDU61725.1"/>
    </source>
</evidence>
<gene>
    <name evidence="1" type="ORF">PROSTU_00261</name>
</gene>
<comment type="caution">
    <text evidence="1">The sequence shown here is derived from an EMBL/GenBank/DDBJ whole genome shotgun (WGS) entry which is preliminary data.</text>
</comment>
<accession>A0AA87CV44</accession>